<dbReference type="PANTHER" id="PTHR48111:SF4">
    <property type="entry name" value="DNA-BINDING DUAL TRANSCRIPTIONAL REGULATOR OMPR"/>
    <property type="match status" value="1"/>
</dbReference>
<dbReference type="CDD" id="cd00383">
    <property type="entry name" value="trans_reg_C"/>
    <property type="match status" value="1"/>
</dbReference>
<dbReference type="GO" id="GO:0000976">
    <property type="term" value="F:transcription cis-regulatory region binding"/>
    <property type="evidence" value="ECO:0007669"/>
    <property type="project" value="TreeGrafter"/>
</dbReference>
<dbReference type="PANTHER" id="PTHR48111">
    <property type="entry name" value="REGULATOR OF RPOS"/>
    <property type="match status" value="1"/>
</dbReference>
<feature type="domain" description="OmpR/PhoB-type" evidence="9">
    <location>
        <begin position="142"/>
        <end position="241"/>
    </location>
</feature>
<evidence type="ECO:0000259" key="9">
    <source>
        <dbReference type="PROSITE" id="PS51755"/>
    </source>
</evidence>
<dbReference type="GO" id="GO:0000156">
    <property type="term" value="F:phosphorelay response regulator activity"/>
    <property type="evidence" value="ECO:0007669"/>
    <property type="project" value="TreeGrafter"/>
</dbReference>
<feature type="DNA-binding region" description="OmpR/PhoB-type" evidence="7">
    <location>
        <begin position="142"/>
        <end position="241"/>
    </location>
</feature>
<dbReference type="SMART" id="SM00862">
    <property type="entry name" value="Trans_reg_C"/>
    <property type="match status" value="1"/>
</dbReference>
<dbReference type="PROSITE" id="PS51755">
    <property type="entry name" value="OMPR_PHOB"/>
    <property type="match status" value="1"/>
</dbReference>
<evidence type="ECO:0000256" key="2">
    <source>
        <dbReference type="ARBA" id="ARBA00023012"/>
    </source>
</evidence>
<keyword evidence="11" id="KW-1185">Reference proteome</keyword>
<dbReference type="Proteomes" id="UP000520156">
    <property type="component" value="Unassembled WGS sequence"/>
</dbReference>
<sequence>MDRALYDNQFAVTRLMLVEDDGPLRTLITRNLREHGFDISAVATAAELWVVLEKERFDLIILDIMLPGMNGLDVLRRLRRTLDTPVIFLSARGSEEDRIVGLELGADDFLPKPFNTRELVARIGAVLRRRSGEVLSEPRASTGDILFDGWTLARASRELRSPSGVLVDLTTAEFDLLNAFVSYPQRAIGREKLIELSRTRLGDSSDRSVDVLVSRLRRKLSGPDGSAPIKTVRGVGYMFTVPVTRQ</sequence>
<feature type="domain" description="Response regulatory" evidence="8">
    <location>
        <begin position="14"/>
        <end position="127"/>
    </location>
</feature>
<keyword evidence="3" id="KW-0805">Transcription regulation</keyword>
<evidence type="ECO:0000256" key="5">
    <source>
        <dbReference type="ARBA" id="ARBA00023163"/>
    </source>
</evidence>
<dbReference type="GO" id="GO:0032993">
    <property type="term" value="C:protein-DNA complex"/>
    <property type="evidence" value="ECO:0007669"/>
    <property type="project" value="TreeGrafter"/>
</dbReference>
<dbReference type="CDD" id="cd17574">
    <property type="entry name" value="REC_OmpR"/>
    <property type="match status" value="1"/>
</dbReference>
<evidence type="ECO:0000313" key="10">
    <source>
        <dbReference type="EMBL" id="MBC2651756.1"/>
    </source>
</evidence>
<dbReference type="SMART" id="SM00448">
    <property type="entry name" value="REC"/>
    <property type="match status" value="1"/>
</dbReference>
<dbReference type="GO" id="GO:0005829">
    <property type="term" value="C:cytosol"/>
    <property type="evidence" value="ECO:0007669"/>
    <property type="project" value="TreeGrafter"/>
</dbReference>
<dbReference type="InterPro" id="IPR036388">
    <property type="entry name" value="WH-like_DNA-bd_sf"/>
</dbReference>
<dbReference type="InterPro" id="IPR011006">
    <property type="entry name" value="CheY-like_superfamily"/>
</dbReference>
<dbReference type="InterPro" id="IPR001867">
    <property type="entry name" value="OmpR/PhoB-type_DNA-bd"/>
</dbReference>
<name>A0A7X1KBY4_9SPHN</name>
<dbReference type="SUPFAM" id="SSF46894">
    <property type="entry name" value="C-terminal effector domain of the bipartite response regulators"/>
    <property type="match status" value="1"/>
</dbReference>
<comment type="caution">
    <text evidence="10">The sequence shown here is derived from an EMBL/GenBank/DDBJ whole genome shotgun (WGS) entry which is preliminary data.</text>
</comment>
<protein>
    <submittedName>
        <fullName evidence="10">Response regulator</fullName>
    </submittedName>
</protein>
<accession>A0A7X1KBY4</accession>
<organism evidence="10 11">
    <name type="scientific">Novosphingobium aerophilum</name>
    <dbReference type="NCBI Taxonomy" id="2839843"/>
    <lineage>
        <taxon>Bacteria</taxon>
        <taxon>Pseudomonadati</taxon>
        <taxon>Pseudomonadota</taxon>
        <taxon>Alphaproteobacteria</taxon>
        <taxon>Sphingomonadales</taxon>
        <taxon>Sphingomonadaceae</taxon>
        <taxon>Novosphingobium</taxon>
    </lineage>
</organism>
<reference evidence="10 11" key="1">
    <citation type="submission" date="2020-08" db="EMBL/GenBank/DDBJ databases">
        <title>The genome sequence of Novosphingobium flavum 4Y4.</title>
        <authorList>
            <person name="Liu Y."/>
        </authorList>
    </citation>
    <scope>NUCLEOTIDE SEQUENCE [LARGE SCALE GENOMIC DNA]</scope>
    <source>
        <strain evidence="10 11">4Y4</strain>
    </source>
</reference>
<dbReference type="EMBL" id="JACLAU010000009">
    <property type="protein sequence ID" value="MBC2651756.1"/>
    <property type="molecule type" value="Genomic_DNA"/>
</dbReference>
<evidence type="ECO:0000256" key="7">
    <source>
        <dbReference type="PROSITE-ProRule" id="PRU01091"/>
    </source>
</evidence>
<dbReference type="Pfam" id="PF00486">
    <property type="entry name" value="Trans_reg_C"/>
    <property type="match status" value="1"/>
</dbReference>
<keyword evidence="2" id="KW-0902">Two-component regulatory system</keyword>
<dbReference type="Gene3D" id="6.10.250.690">
    <property type="match status" value="1"/>
</dbReference>
<evidence type="ECO:0000256" key="3">
    <source>
        <dbReference type="ARBA" id="ARBA00023015"/>
    </source>
</evidence>
<dbReference type="Pfam" id="PF00072">
    <property type="entry name" value="Response_reg"/>
    <property type="match status" value="1"/>
</dbReference>
<evidence type="ECO:0000256" key="4">
    <source>
        <dbReference type="ARBA" id="ARBA00023125"/>
    </source>
</evidence>
<keyword evidence="1 6" id="KW-0597">Phosphoprotein</keyword>
<keyword evidence="5" id="KW-0804">Transcription</keyword>
<dbReference type="SUPFAM" id="SSF52172">
    <property type="entry name" value="CheY-like"/>
    <property type="match status" value="1"/>
</dbReference>
<dbReference type="PROSITE" id="PS50110">
    <property type="entry name" value="RESPONSE_REGULATORY"/>
    <property type="match status" value="1"/>
</dbReference>
<dbReference type="InterPro" id="IPR039420">
    <property type="entry name" value="WalR-like"/>
</dbReference>
<proteinExistence type="predicted"/>
<dbReference type="InterPro" id="IPR016032">
    <property type="entry name" value="Sig_transdc_resp-reg_C-effctor"/>
</dbReference>
<evidence type="ECO:0000259" key="8">
    <source>
        <dbReference type="PROSITE" id="PS50110"/>
    </source>
</evidence>
<evidence type="ECO:0000313" key="11">
    <source>
        <dbReference type="Proteomes" id="UP000520156"/>
    </source>
</evidence>
<dbReference type="Gene3D" id="1.10.10.10">
    <property type="entry name" value="Winged helix-like DNA-binding domain superfamily/Winged helix DNA-binding domain"/>
    <property type="match status" value="1"/>
</dbReference>
<dbReference type="AlphaFoldDB" id="A0A7X1KBY4"/>
<dbReference type="Gene3D" id="3.40.50.2300">
    <property type="match status" value="1"/>
</dbReference>
<dbReference type="InterPro" id="IPR001789">
    <property type="entry name" value="Sig_transdc_resp-reg_receiver"/>
</dbReference>
<evidence type="ECO:0000256" key="6">
    <source>
        <dbReference type="PROSITE-ProRule" id="PRU00169"/>
    </source>
</evidence>
<feature type="modified residue" description="4-aspartylphosphate" evidence="6">
    <location>
        <position position="63"/>
    </location>
</feature>
<dbReference type="GO" id="GO:0006355">
    <property type="term" value="P:regulation of DNA-templated transcription"/>
    <property type="evidence" value="ECO:0007669"/>
    <property type="project" value="InterPro"/>
</dbReference>
<keyword evidence="4 7" id="KW-0238">DNA-binding</keyword>
<gene>
    <name evidence="10" type="ORF">H7F49_08575</name>
</gene>
<evidence type="ECO:0000256" key="1">
    <source>
        <dbReference type="ARBA" id="ARBA00022553"/>
    </source>
</evidence>